<dbReference type="EMBL" id="DVIT01000028">
    <property type="protein sequence ID" value="HIS47491.1"/>
    <property type="molecule type" value="Genomic_DNA"/>
</dbReference>
<comment type="pathway">
    <text evidence="2">Amino-acid biosynthesis; L-cysteine biosynthesis; L-cysteine from L-serine: step 2/2.</text>
</comment>
<feature type="binding site" evidence="11">
    <location>
        <begin position="180"/>
        <end position="184"/>
    </location>
    <ligand>
        <name>pyridoxal 5'-phosphate</name>
        <dbReference type="ChEBI" id="CHEBI:597326"/>
    </ligand>
</feature>
<dbReference type="InterPro" id="IPR050214">
    <property type="entry name" value="Cys_Synth/Cystath_Beta-Synth"/>
</dbReference>
<dbReference type="NCBIfam" id="TIGR01136">
    <property type="entry name" value="cysKM"/>
    <property type="match status" value="1"/>
</dbReference>
<evidence type="ECO:0000256" key="2">
    <source>
        <dbReference type="ARBA" id="ARBA00004962"/>
    </source>
</evidence>
<evidence type="ECO:0000256" key="7">
    <source>
        <dbReference type="ARBA" id="ARBA00022679"/>
    </source>
</evidence>
<feature type="binding site" evidence="11">
    <location>
        <position position="76"/>
    </location>
    <ligand>
        <name>pyridoxal 5'-phosphate</name>
        <dbReference type="ChEBI" id="CHEBI:597326"/>
    </ligand>
</feature>
<dbReference type="InterPro" id="IPR005859">
    <property type="entry name" value="CysK"/>
</dbReference>
<proteinExistence type="inferred from homology"/>
<comment type="caution">
    <text evidence="15">The sequence shown here is derived from an EMBL/GenBank/DDBJ whole genome shotgun (WGS) entry which is preliminary data.</text>
</comment>
<evidence type="ECO:0000256" key="12">
    <source>
        <dbReference type="PIRSR" id="PIRSR605856-51"/>
    </source>
</evidence>
<name>A0A9D1JQR0_9FIRM</name>
<gene>
    <name evidence="15" type="primary">cysK</name>
    <name evidence="15" type="ORF">IAB46_08060</name>
</gene>
<dbReference type="PROSITE" id="PS00901">
    <property type="entry name" value="CYS_SYNTHASE"/>
    <property type="match status" value="1"/>
</dbReference>
<dbReference type="SUPFAM" id="SSF53686">
    <property type="entry name" value="Tryptophan synthase beta subunit-like PLP-dependent enzymes"/>
    <property type="match status" value="1"/>
</dbReference>
<accession>A0A9D1JQR0</accession>
<comment type="cofactor">
    <cofactor evidence="1 11 13">
        <name>pyridoxal 5'-phosphate</name>
        <dbReference type="ChEBI" id="CHEBI:597326"/>
    </cofactor>
</comment>
<sequence>MAFYKSVAEMIGHTPMVEFCHFEKNHSLRAHIIGKAEGMNPAGSIKDRTALAMIRDAREQGLLTQDSVIIEPTSGNTGIGLASVAAAQGYRLIIVMPDTMSLERQNMMKAYGAQVVLSDGAGGMAAAIKKAEELAASIPGSFIPGQFSNPANPKIHKETTGPEIWDDMEGKVHILVAGIGTGGTISGTGAYLKEKDPGIRVIGVEPQGSPVLTEGRSGSHKLQGIGAGFVPDCLDREICDEIIAVADADAFAVSREIAHTEGLLTGISAGAALWAAMMVARRPENEGKNIVVILPDNGDRYLSTSVFFD</sequence>
<evidence type="ECO:0000259" key="14">
    <source>
        <dbReference type="Pfam" id="PF00291"/>
    </source>
</evidence>
<dbReference type="InterPro" id="IPR005856">
    <property type="entry name" value="Cys_synth"/>
</dbReference>
<evidence type="ECO:0000313" key="16">
    <source>
        <dbReference type="Proteomes" id="UP000823927"/>
    </source>
</evidence>
<keyword evidence="9 13" id="KW-0198">Cysteine biosynthesis</keyword>
<evidence type="ECO:0000256" key="13">
    <source>
        <dbReference type="RuleBase" id="RU003985"/>
    </source>
</evidence>
<feature type="domain" description="Tryptophan synthase beta chain-like PALP" evidence="14">
    <location>
        <begin position="9"/>
        <end position="296"/>
    </location>
</feature>
<comment type="similarity">
    <text evidence="3 13">Belongs to the cysteine synthase/cystathionine beta-synthase family.</text>
</comment>
<dbReference type="Gene3D" id="3.40.50.1100">
    <property type="match status" value="2"/>
</dbReference>
<evidence type="ECO:0000256" key="9">
    <source>
        <dbReference type="ARBA" id="ARBA00023192"/>
    </source>
</evidence>
<evidence type="ECO:0000256" key="1">
    <source>
        <dbReference type="ARBA" id="ARBA00001933"/>
    </source>
</evidence>
<evidence type="ECO:0000256" key="6">
    <source>
        <dbReference type="ARBA" id="ARBA00022605"/>
    </source>
</evidence>
<evidence type="ECO:0000256" key="11">
    <source>
        <dbReference type="PIRSR" id="PIRSR605856-50"/>
    </source>
</evidence>
<dbReference type="FunFam" id="3.40.50.1100:FF:000003">
    <property type="entry name" value="Cystathionine beta-synthase"/>
    <property type="match status" value="1"/>
</dbReference>
<evidence type="ECO:0000256" key="4">
    <source>
        <dbReference type="ARBA" id="ARBA00012681"/>
    </source>
</evidence>
<dbReference type="InterPro" id="IPR001216">
    <property type="entry name" value="P-phosphate_BS"/>
</dbReference>
<feature type="binding site" evidence="11">
    <location>
        <position position="268"/>
    </location>
    <ligand>
        <name>pyridoxal 5'-phosphate</name>
        <dbReference type="ChEBI" id="CHEBI:597326"/>
    </ligand>
</feature>
<evidence type="ECO:0000256" key="10">
    <source>
        <dbReference type="ARBA" id="ARBA00047931"/>
    </source>
</evidence>
<dbReference type="AlphaFoldDB" id="A0A9D1JQR0"/>
<dbReference type="GO" id="GO:0004124">
    <property type="term" value="F:cysteine synthase activity"/>
    <property type="evidence" value="ECO:0007669"/>
    <property type="project" value="UniProtKB-UniRule"/>
</dbReference>
<keyword evidence="8 11" id="KW-0663">Pyridoxal phosphate</keyword>
<dbReference type="PANTHER" id="PTHR10314">
    <property type="entry name" value="CYSTATHIONINE BETA-SYNTHASE"/>
    <property type="match status" value="1"/>
</dbReference>
<dbReference type="FunFam" id="3.40.50.1100:FF:000118">
    <property type="entry name" value="Related to CYS4-cystathionine beta-synthase"/>
    <property type="match status" value="1"/>
</dbReference>
<dbReference type="GO" id="GO:0006535">
    <property type="term" value="P:cysteine biosynthetic process from serine"/>
    <property type="evidence" value="ECO:0007669"/>
    <property type="project" value="UniProtKB-UniRule"/>
</dbReference>
<dbReference type="NCBIfam" id="TIGR01139">
    <property type="entry name" value="cysK"/>
    <property type="match status" value="1"/>
</dbReference>
<dbReference type="InterPro" id="IPR036052">
    <property type="entry name" value="TrpB-like_PALP_sf"/>
</dbReference>
<dbReference type="CDD" id="cd01561">
    <property type="entry name" value="CBS_like"/>
    <property type="match status" value="1"/>
</dbReference>
<keyword evidence="7 13" id="KW-0808">Transferase</keyword>
<dbReference type="Pfam" id="PF00291">
    <property type="entry name" value="PALP"/>
    <property type="match status" value="1"/>
</dbReference>
<evidence type="ECO:0000256" key="5">
    <source>
        <dbReference type="ARBA" id="ARBA00019371"/>
    </source>
</evidence>
<dbReference type="InterPro" id="IPR001926">
    <property type="entry name" value="TrpB-like_PALP"/>
</dbReference>
<feature type="modified residue" description="N6-(pyridoxal phosphate)lysine" evidence="12">
    <location>
        <position position="46"/>
    </location>
</feature>
<dbReference type="Proteomes" id="UP000823927">
    <property type="component" value="Unassembled WGS sequence"/>
</dbReference>
<protein>
    <recommendedName>
        <fullName evidence="5 13">Cysteine synthase</fullName>
        <ecNumber evidence="4 13">2.5.1.47</ecNumber>
    </recommendedName>
</protein>
<evidence type="ECO:0000256" key="3">
    <source>
        <dbReference type="ARBA" id="ARBA00007103"/>
    </source>
</evidence>
<organism evidence="15 16">
    <name type="scientific">Candidatus Scybalocola faecigallinarum</name>
    <dbReference type="NCBI Taxonomy" id="2840941"/>
    <lineage>
        <taxon>Bacteria</taxon>
        <taxon>Bacillati</taxon>
        <taxon>Bacillota</taxon>
        <taxon>Clostridia</taxon>
        <taxon>Lachnospirales</taxon>
        <taxon>Lachnospiraceae</taxon>
        <taxon>Lachnospiraceae incertae sedis</taxon>
        <taxon>Candidatus Scybalocola (ex Gilroy et al. 2021)</taxon>
    </lineage>
</organism>
<evidence type="ECO:0000256" key="8">
    <source>
        <dbReference type="ARBA" id="ARBA00022898"/>
    </source>
</evidence>
<evidence type="ECO:0000313" key="15">
    <source>
        <dbReference type="EMBL" id="HIS47491.1"/>
    </source>
</evidence>
<reference evidence="15" key="2">
    <citation type="journal article" date="2021" name="PeerJ">
        <title>Extensive microbial diversity within the chicken gut microbiome revealed by metagenomics and culture.</title>
        <authorList>
            <person name="Gilroy R."/>
            <person name="Ravi A."/>
            <person name="Getino M."/>
            <person name="Pursley I."/>
            <person name="Horton D.L."/>
            <person name="Alikhan N.F."/>
            <person name="Baker D."/>
            <person name="Gharbi K."/>
            <person name="Hall N."/>
            <person name="Watson M."/>
            <person name="Adriaenssens E.M."/>
            <person name="Foster-Nyarko E."/>
            <person name="Jarju S."/>
            <person name="Secka A."/>
            <person name="Antonio M."/>
            <person name="Oren A."/>
            <person name="Chaudhuri R.R."/>
            <person name="La Ragione R."/>
            <person name="Hildebrand F."/>
            <person name="Pallen M.J."/>
        </authorList>
    </citation>
    <scope>NUCLEOTIDE SEQUENCE</scope>
    <source>
        <strain evidence="15">CHK178-757</strain>
    </source>
</reference>
<dbReference type="EC" id="2.5.1.47" evidence="4 13"/>
<comment type="catalytic activity">
    <reaction evidence="10 13">
        <text>O-acetyl-L-serine + hydrogen sulfide = L-cysteine + acetate</text>
        <dbReference type="Rhea" id="RHEA:14829"/>
        <dbReference type="ChEBI" id="CHEBI:29919"/>
        <dbReference type="ChEBI" id="CHEBI:30089"/>
        <dbReference type="ChEBI" id="CHEBI:35235"/>
        <dbReference type="ChEBI" id="CHEBI:58340"/>
        <dbReference type="EC" id="2.5.1.47"/>
    </reaction>
</comment>
<reference evidence="15" key="1">
    <citation type="submission" date="2020-10" db="EMBL/GenBank/DDBJ databases">
        <authorList>
            <person name="Gilroy R."/>
        </authorList>
    </citation>
    <scope>NUCLEOTIDE SEQUENCE</scope>
    <source>
        <strain evidence="15">CHK178-757</strain>
    </source>
</reference>
<keyword evidence="6 13" id="KW-0028">Amino-acid biosynthesis</keyword>